<dbReference type="Gene3D" id="2.60.120.640">
    <property type="entry name" value="gp9"/>
    <property type="match status" value="1"/>
</dbReference>
<dbReference type="InterPro" id="IPR008987">
    <property type="entry name" value="Baseplate_struct_prot_Gp9/10_N"/>
</dbReference>
<dbReference type="Pfam" id="PF07880">
    <property type="entry name" value="T4_gp9_10_N"/>
    <property type="match status" value="1"/>
</dbReference>
<reference evidence="2 3" key="1">
    <citation type="submission" date="2018-02" db="EMBL/GenBank/DDBJ databases">
        <title>Full genome sequencing of a novel polyvalent bacteriophage as one of T4-Family member.</title>
        <authorList>
            <person name="Kawasaki T."/>
            <person name="Saad A.M."/>
            <person name="Yamada T."/>
        </authorList>
    </citation>
    <scope>NUCLEOTIDE SEQUENCE [LARGE SCALE GENOMIC DNA]</scope>
    <source>
        <strain evidence="2 3">EcS1</strain>
    </source>
</reference>
<name>A0A2Z5ZCM8_9CAUD</name>
<feature type="domain" description="Baseplate structural protein Gp9/Gp10 N-terminal" evidence="1">
    <location>
        <begin position="7"/>
        <end position="169"/>
    </location>
</feature>
<dbReference type="Gene3D" id="1.20.5.960">
    <property type="entry name" value="Bacteriophage t4 gene product 9 (gp9)"/>
    <property type="match status" value="1"/>
</dbReference>
<dbReference type="SUPFAM" id="SSF50017">
    <property type="entry name" value="gp9"/>
    <property type="match status" value="1"/>
</dbReference>
<dbReference type="EMBL" id="LC371242">
    <property type="protein sequence ID" value="BBC78224.1"/>
    <property type="molecule type" value="Genomic_DNA"/>
</dbReference>
<accession>A0A2Z5ZCM8</accession>
<sequence length="289" mass="31960">MVVQTPKQIVDTGEIGNASTGDILFDGGKKLNDNFNAVYNTFGDQRLFAGNEGEATQVLHATGYYQKAVSPSEFAVELPLGSQHDIDSTTGPIVVRLKKGKLGEGYVFINSNGTLSQDNPLIIQPNGSFVNLGGDGNLRVTSPHSRVLVWCISDVGGVSRWDYSIESMFGQKYIPLDRTYSLNNTIKEIRISYRDEFHTMKLLLTAATTDDSKVKTSEVMVSADWKNKKVYSTEYAVVRRGNLNEEDEIYDLDFKYDSDGYLIAAARSDNNNLRFAIKVIATQKIGVSV</sequence>
<dbReference type="InterPro" id="IPR027412">
    <property type="entry name" value="Gp9_C_dom_sf"/>
</dbReference>
<proteinExistence type="predicted"/>
<dbReference type="RefSeq" id="YP_010090871.1">
    <property type="nucleotide sequence ID" value="NC_055721.1"/>
</dbReference>
<protein>
    <submittedName>
        <fullName evidence="2">Baseplate wedge tail fiber connector</fullName>
    </submittedName>
</protein>
<organism evidence="2 3">
    <name type="scientific">Escherichia phage EcS1</name>
    <dbReference type="NCBI Taxonomy" id="2083276"/>
    <lineage>
        <taxon>Viruses</taxon>
        <taxon>Duplodnaviria</taxon>
        <taxon>Heunggongvirae</taxon>
        <taxon>Uroviricota</taxon>
        <taxon>Caudoviricetes</taxon>
        <taxon>Pantevenvirales</taxon>
        <taxon>Straboviridae</taxon>
        <taxon>Tevenvirinae</taxon>
        <taxon>Kagamiyamavirus</taxon>
        <taxon>Kagamiyamavirus ecs1</taxon>
    </lineage>
</organism>
<dbReference type="InterPro" id="IPR027411">
    <property type="entry name" value="Gp9/Gp10_mid_dom_sf"/>
</dbReference>
<evidence type="ECO:0000259" key="1">
    <source>
        <dbReference type="Pfam" id="PF07880"/>
    </source>
</evidence>
<dbReference type="GeneID" id="65108363"/>
<dbReference type="InterPro" id="IPR036240">
    <property type="entry name" value="Gp9-like_sf"/>
</dbReference>
<evidence type="ECO:0000313" key="2">
    <source>
        <dbReference type="EMBL" id="BBC78224.1"/>
    </source>
</evidence>
<evidence type="ECO:0000313" key="3">
    <source>
        <dbReference type="Proteomes" id="UP000250157"/>
    </source>
</evidence>
<keyword evidence="3" id="KW-1185">Reference proteome</keyword>
<dbReference type="Proteomes" id="UP000250157">
    <property type="component" value="Segment"/>
</dbReference>
<dbReference type="KEGG" id="vg:65108363"/>
<dbReference type="GO" id="GO:0019076">
    <property type="term" value="P:viral release from host cell"/>
    <property type="evidence" value="ECO:0007669"/>
    <property type="project" value="InterPro"/>
</dbReference>
<dbReference type="Gene3D" id="2.60.40.1680">
    <property type="entry name" value="4-oxalocrotonate tautomerase-like"/>
    <property type="match status" value="1"/>
</dbReference>